<gene>
    <name evidence="1" type="ORF">F7Q99_32475</name>
</gene>
<organism evidence="1 2">
    <name type="scientific">Streptomyces kaniharaensis</name>
    <dbReference type="NCBI Taxonomy" id="212423"/>
    <lineage>
        <taxon>Bacteria</taxon>
        <taxon>Bacillati</taxon>
        <taxon>Actinomycetota</taxon>
        <taxon>Actinomycetes</taxon>
        <taxon>Kitasatosporales</taxon>
        <taxon>Streptomycetaceae</taxon>
        <taxon>Streptomyces</taxon>
    </lineage>
</organism>
<comment type="caution">
    <text evidence="1">The sequence shown here is derived from an EMBL/GenBank/DDBJ whole genome shotgun (WGS) entry which is preliminary data.</text>
</comment>
<accession>A0A6N7L1Y3</accession>
<keyword evidence="2" id="KW-1185">Reference proteome</keyword>
<dbReference type="Proteomes" id="UP000450000">
    <property type="component" value="Unassembled WGS sequence"/>
</dbReference>
<evidence type="ECO:0000313" key="1">
    <source>
        <dbReference type="EMBL" id="MQS16779.1"/>
    </source>
</evidence>
<proteinExistence type="predicted"/>
<name>A0A6N7L1Y3_9ACTN</name>
<dbReference type="RefSeq" id="WP_153468305.1">
    <property type="nucleotide sequence ID" value="NZ_WBOF01000003.1"/>
</dbReference>
<dbReference type="AlphaFoldDB" id="A0A6N7L1Y3"/>
<evidence type="ECO:0000313" key="2">
    <source>
        <dbReference type="Proteomes" id="UP000450000"/>
    </source>
</evidence>
<dbReference type="OrthoDB" id="4178666at2"/>
<sequence length="139" mass="15977">MTGEHELRTFQVRDMCVELRELCMSDDLEGMIEGTPHLHRRFRIMQLDKQLATRSGLYIHDLDGIRADAAARVDTWLPRARVHARLSASWRPAGVTDPGHSELSVVWFQQPSEDPFGRLAEIVRPLDWTALARFEPDDD</sequence>
<reference evidence="1 2" key="1">
    <citation type="submission" date="2019-09" db="EMBL/GenBank/DDBJ databases">
        <title>Genome Sequences of Streptomyces kaniharaensis ATCC 21070.</title>
        <authorList>
            <person name="Zhu W."/>
            <person name="De Crecy-Lagard V."/>
            <person name="Richards N.G."/>
        </authorList>
    </citation>
    <scope>NUCLEOTIDE SEQUENCE [LARGE SCALE GENOMIC DNA]</scope>
    <source>
        <strain evidence="1 2">SF-557</strain>
    </source>
</reference>
<dbReference type="EMBL" id="WBOF01000003">
    <property type="protein sequence ID" value="MQS16779.1"/>
    <property type="molecule type" value="Genomic_DNA"/>
</dbReference>
<protein>
    <submittedName>
        <fullName evidence="1">Uncharacterized protein</fullName>
    </submittedName>
</protein>